<evidence type="ECO:0000259" key="1">
    <source>
        <dbReference type="Pfam" id="PF13785"/>
    </source>
</evidence>
<feature type="domain" description="DUF4178" evidence="1">
    <location>
        <begin position="29"/>
        <end position="160"/>
    </location>
</feature>
<dbReference type="InterPro" id="IPR025235">
    <property type="entry name" value="DUF4178"/>
</dbReference>
<dbReference type="AlphaFoldDB" id="A0A841PT03"/>
<proteinExistence type="predicted"/>
<gene>
    <name evidence="2" type="ORF">HNQ94_000528</name>
</gene>
<reference evidence="2 3" key="1">
    <citation type="submission" date="2020-08" db="EMBL/GenBank/DDBJ databases">
        <title>Genomic Encyclopedia of Type Strains, Phase IV (KMG-IV): sequencing the most valuable type-strain genomes for metagenomic binning, comparative biology and taxonomic classification.</title>
        <authorList>
            <person name="Goeker M."/>
        </authorList>
    </citation>
    <scope>NUCLEOTIDE SEQUENCE [LARGE SCALE GENOMIC DNA]</scope>
    <source>
        <strain evidence="2 3">DSM 19612</strain>
    </source>
</reference>
<accession>A0A841PT03</accession>
<dbReference type="RefSeq" id="WP_174494347.1">
    <property type="nucleotide sequence ID" value="NZ_CADDWK010000001.1"/>
</dbReference>
<protein>
    <recommendedName>
        <fullName evidence="1">DUF4178 domain-containing protein</fullName>
    </recommendedName>
</protein>
<comment type="caution">
    <text evidence="2">The sequence shown here is derived from an EMBL/GenBank/DDBJ whole genome shotgun (WGS) entry which is preliminary data.</text>
</comment>
<keyword evidence="3" id="KW-1185">Reference proteome</keyword>
<dbReference type="Proteomes" id="UP000581688">
    <property type="component" value="Unassembled WGS sequence"/>
</dbReference>
<dbReference type="EMBL" id="JACHGH010000001">
    <property type="protein sequence ID" value="MBB6452107.1"/>
    <property type="molecule type" value="Genomic_DNA"/>
</dbReference>
<sequence length="171" mass="19538">MGLFSKLFGNKKSEVEEEIKERTVLSIEVGDIITYDLIDYEVVGKIMYKDHGYEWSAYQLLEGKKTVWLSAEMDDELELGIYRSISIPLAEPFPKKVDYEGTTYYLEEEGNAQVFGQGRSQQINGRTVHYADYSDDGEEQFLSVEAWGNEVEVSIGYSIEEFEIKIIAGSK</sequence>
<organism evidence="2 3">
    <name type="scientific">Salirhabdus euzebyi</name>
    <dbReference type="NCBI Taxonomy" id="394506"/>
    <lineage>
        <taxon>Bacteria</taxon>
        <taxon>Bacillati</taxon>
        <taxon>Bacillota</taxon>
        <taxon>Bacilli</taxon>
        <taxon>Bacillales</taxon>
        <taxon>Bacillaceae</taxon>
        <taxon>Salirhabdus</taxon>
    </lineage>
</organism>
<evidence type="ECO:0000313" key="2">
    <source>
        <dbReference type="EMBL" id="MBB6452107.1"/>
    </source>
</evidence>
<evidence type="ECO:0000313" key="3">
    <source>
        <dbReference type="Proteomes" id="UP000581688"/>
    </source>
</evidence>
<dbReference type="Pfam" id="PF13785">
    <property type="entry name" value="DUF4178"/>
    <property type="match status" value="1"/>
</dbReference>
<name>A0A841PT03_9BACI</name>